<keyword evidence="3 9" id="KW-0479">Metal-binding</keyword>
<dbReference type="Pfam" id="PF19310">
    <property type="entry name" value="TOP_N"/>
    <property type="match status" value="1"/>
</dbReference>
<accession>A0A2R5GWY0</accession>
<dbReference type="Gene3D" id="1.10.1370.40">
    <property type="match status" value="1"/>
</dbReference>
<evidence type="ECO:0000256" key="8">
    <source>
        <dbReference type="ARBA" id="ARBA00026100"/>
    </source>
</evidence>
<dbReference type="InParanoid" id="A0A2R5GWY0"/>
<sequence>MVHGARGLSANSSSSSGGGGGEVNALLEQDGVPRFDAFRVEDVAPGVEKCLEDLDKGLADLEQRLTGLDRKATYADVVEAAEKLDAPLGFAWGLVSHMMSVKNSDALRTAHAELLPKVIAVGQKMAQSKALFDALKSIDQDSLDPVQRRIVKKEIEGMERSGIGLPDEERATFNDLKREQSQLATQFSNNVLDATKAFKLKLTEPAQVEGLPESALEGMAEAARREEGSEAATATEGPWIATLDGPTFIAVMRFAKDRDVREKVYRAYISRASAGDVDNTPIIRRILEIRAKTSAMLGFESYAQQSLASKMADSPQAVMDMIHFLNAKSRAPAERELQEVTRFAAENGHEGDLTLWDVPFWSEKQKQELFGFSQEELRPYFPLESVLRGLFQLTERVFDVRIVAADGEVPVWDEAVRFFHLEDRASGNRLASFYLDPYVRTGEKRGGAWMSPAIGRSRVLGQSPVAYLVCNGSPPIGEKPSLMTFSDVETLFHEFGHGLQHMCTTVEHAPAAGISNVEWDAVEIPSQFMENFCYDRATLMAFAKHYETGETLPDALFDKVVAARHHHAALMMLRQLQFAALDMRLHSPEFDASRDDPIALQRSVMQEFAVLDPLPEDRFLCAFEHIMAGGYAAGYYSYKYSEIMSADAFAAFEEAGLDDADALAATGRRFRDTILSLGGGTHPSEVFRSFRGREATADALLRHSGLDDEAQAQHAKL</sequence>
<dbReference type="InterPro" id="IPR024079">
    <property type="entry name" value="MetalloPept_cat_dom_sf"/>
</dbReference>
<evidence type="ECO:0000256" key="3">
    <source>
        <dbReference type="ARBA" id="ARBA00022723"/>
    </source>
</evidence>
<dbReference type="Proteomes" id="UP000241890">
    <property type="component" value="Unassembled WGS sequence"/>
</dbReference>
<evidence type="ECO:0000256" key="1">
    <source>
        <dbReference type="ARBA" id="ARBA00006040"/>
    </source>
</evidence>
<dbReference type="InterPro" id="IPR045090">
    <property type="entry name" value="Pept_M3A_M3B"/>
</dbReference>
<dbReference type="EC" id="3.4.24.70" evidence="8"/>
<comment type="similarity">
    <text evidence="1 9">Belongs to the peptidase M3 family.</text>
</comment>
<reference evidence="13 14" key="1">
    <citation type="submission" date="2017-12" db="EMBL/GenBank/DDBJ databases">
        <title>Sequencing, de novo assembly and annotation of complete genome of a new Thraustochytrid species, strain FCC1311.</title>
        <authorList>
            <person name="Sedici K."/>
            <person name="Godart F."/>
            <person name="Aiese Cigliano R."/>
            <person name="Sanseverino W."/>
            <person name="Barakat M."/>
            <person name="Ortet P."/>
            <person name="Marechal E."/>
            <person name="Cagnac O."/>
            <person name="Amato A."/>
        </authorList>
    </citation>
    <scope>NUCLEOTIDE SEQUENCE [LARGE SCALE GENOMIC DNA]</scope>
</reference>
<evidence type="ECO:0000256" key="10">
    <source>
        <dbReference type="SAM" id="MobiDB-lite"/>
    </source>
</evidence>
<evidence type="ECO:0000256" key="5">
    <source>
        <dbReference type="ARBA" id="ARBA00022833"/>
    </source>
</evidence>
<evidence type="ECO:0000313" key="14">
    <source>
        <dbReference type="Proteomes" id="UP000241890"/>
    </source>
</evidence>
<dbReference type="FunFam" id="3.40.390.10:FF:000009">
    <property type="entry name" value="Oligopeptidase A"/>
    <property type="match status" value="1"/>
</dbReference>
<feature type="domain" description="Oligopeptidase A N-terminal" evidence="12">
    <location>
        <begin position="48"/>
        <end position="170"/>
    </location>
</feature>
<keyword evidence="5 9" id="KW-0862">Zinc</keyword>
<dbReference type="InterPro" id="IPR045666">
    <property type="entry name" value="OpdA_N"/>
</dbReference>
<evidence type="ECO:0000256" key="6">
    <source>
        <dbReference type="ARBA" id="ARBA00023049"/>
    </source>
</evidence>
<name>A0A2R5GWY0_9STRA</name>
<dbReference type="Gene3D" id="3.40.390.10">
    <property type="entry name" value="Collagenase (Catalytic Domain)"/>
    <property type="match status" value="1"/>
</dbReference>
<dbReference type="PANTHER" id="PTHR11804:SF83">
    <property type="entry name" value="LD37516P"/>
    <property type="match status" value="1"/>
</dbReference>
<evidence type="ECO:0000256" key="2">
    <source>
        <dbReference type="ARBA" id="ARBA00022670"/>
    </source>
</evidence>
<dbReference type="GO" id="GO:0006518">
    <property type="term" value="P:peptide metabolic process"/>
    <property type="evidence" value="ECO:0007669"/>
    <property type="project" value="TreeGrafter"/>
</dbReference>
<keyword evidence="4 9" id="KW-0378">Hydrolase</keyword>
<comment type="cofactor">
    <cofactor evidence="9">
        <name>Zn(2+)</name>
        <dbReference type="ChEBI" id="CHEBI:29105"/>
    </cofactor>
    <text evidence="9">Binds 1 zinc ion.</text>
</comment>
<dbReference type="GO" id="GO:0006508">
    <property type="term" value="P:proteolysis"/>
    <property type="evidence" value="ECO:0007669"/>
    <property type="project" value="UniProtKB-KW"/>
</dbReference>
<evidence type="ECO:0000256" key="9">
    <source>
        <dbReference type="RuleBase" id="RU003435"/>
    </source>
</evidence>
<feature type="region of interest" description="Disordered" evidence="10">
    <location>
        <begin position="1"/>
        <end position="25"/>
    </location>
</feature>
<dbReference type="Pfam" id="PF01432">
    <property type="entry name" value="Peptidase_M3"/>
    <property type="match status" value="1"/>
</dbReference>
<evidence type="ECO:0000259" key="11">
    <source>
        <dbReference type="Pfam" id="PF01432"/>
    </source>
</evidence>
<dbReference type="InterPro" id="IPR024077">
    <property type="entry name" value="Neurolysin/TOP_dom2"/>
</dbReference>
<dbReference type="FunCoup" id="A0A2R5GWY0">
    <property type="interactions" value="223"/>
</dbReference>
<dbReference type="InterPro" id="IPR001567">
    <property type="entry name" value="Pept_M3A_M3B_dom"/>
</dbReference>
<dbReference type="EMBL" id="BEYU01000147">
    <property type="protein sequence ID" value="GBG33183.1"/>
    <property type="molecule type" value="Genomic_DNA"/>
</dbReference>
<dbReference type="GO" id="GO:0004222">
    <property type="term" value="F:metalloendopeptidase activity"/>
    <property type="evidence" value="ECO:0007669"/>
    <property type="project" value="UniProtKB-EC"/>
</dbReference>
<dbReference type="AlphaFoldDB" id="A0A2R5GWY0"/>
<dbReference type="CDD" id="cd06456">
    <property type="entry name" value="M3A_DCP"/>
    <property type="match status" value="1"/>
</dbReference>
<dbReference type="PANTHER" id="PTHR11804">
    <property type="entry name" value="PROTEASE M3 THIMET OLIGOPEPTIDASE-RELATED"/>
    <property type="match status" value="1"/>
</dbReference>
<dbReference type="InterPro" id="IPR034005">
    <property type="entry name" value="M3A_DCP"/>
</dbReference>
<dbReference type="OrthoDB" id="534666at2759"/>
<proteinExistence type="inferred from homology"/>
<dbReference type="GO" id="GO:0005829">
    <property type="term" value="C:cytosol"/>
    <property type="evidence" value="ECO:0007669"/>
    <property type="project" value="UniProtKB-ARBA"/>
</dbReference>
<dbReference type="SUPFAM" id="SSF55486">
    <property type="entry name" value="Metalloproteases ('zincins'), catalytic domain"/>
    <property type="match status" value="1"/>
</dbReference>
<comment type="caution">
    <text evidence="13">The sequence shown here is derived from an EMBL/GenBank/DDBJ whole genome shotgun (WGS) entry which is preliminary data.</text>
</comment>
<keyword evidence="6 9" id="KW-0482">Metalloprotease</keyword>
<feature type="domain" description="Peptidase M3A/M3B catalytic" evidence="11">
    <location>
        <begin position="252"/>
        <end position="705"/>
    </location>
</feature>
<protein>
    <recommendedName>
        <fullName evidence="8">oligopeptidase A</fullName>
        <ecNumber evidence="8">3.4.24.70</ecNumber>
    </recommendedName>
</protein>
<evidence type="ECO:0000313" key="13">
    <source>
        <dbReference type="EMBL" id="GBG33183.1"/>
    </source>
</evidence>
<organism evidence="13 14">
    <name type="scientific">Hondaea fermentalgiana</name>
    <dbReference type="NCBI Taxonomy" id="2315210"/>
    <lineage>
        <taxon>Eukaryota</taxon>
        <taxon>Sar</taxon>
        <taxon>Stramenopiles</taxon>
        <taxon>Bigyra</taxon>
        <taxon>Labyrinthulomycetes</taxon>
        <taxon>Thraustochytrida</taxon>
        <taxon>Thraustochytriidae</taxon>
        <taxon>Hondaea</taxon>
    </lineage>
</organism>
<evidence type="ECO:0000256" key="7">
    <source>
        <dbReference type="ARBA" id="ARBA00024603"/>
    </source>
</evidence>
<evidence type="ECO:0000256" key="4">
    <source>
        <dbReference type="ARBA" id="ARBA00022801"/>
    </source>
</evidence>
<evidence type="ECO:0000259" key="12">
    <source>
        <dbReference type="Pfam" id="PF19310"/>
    </source>
</evidence>
<dbReference type="Gene3D" id="1.10.1370.10">
    <property type="entry name" value="Neurolysin, domain 3"/>
    <property type="match status" value="1"/>
</dbReference>
<gene>
    <name evidence="13" type="ORF">FCC1311_094072</name>
</gene>
<keyword evidence="2 9" id="KW-0645">Protease</keyword>
<comment type="catalytic activity">
    <reaction evidence="7">
        <text>Hydrolysis of oligopeptides, with broad specificity. Gly or Ala commonly occur as P1 or P1' residues, but more distant residues are also important, as is shown by the fact that Z-Gly-Pro-Gly-|-Gly-Pro-Ala is cleaved, but not Z-(Gly)(5).</text>
        <dbReference type="EC" id="3.4.24.70"/>
    </reaction>
</comment>
<keyword evidence="14" id="KW-1185">Reference proteome</keyword>
<dbReference type="GO" id="GO:0046872">
    <property type="term" value="F:metal ion binding"/>
    <property type="evidence" value="ECO:0007669"/>
    <property type="project" value="UniProtKB-UniRule"/>
</dbReference>